<evidence type="ECO:0000313" key="2">
    <source>
        <dbReference type="EMBL" id="BCZ46716.1"/>
    </source>
</evidence>
<dbReference type="RefSeq" id="WP_224033129.1">
    <property type="nucleotide sequence ID" value="NZ_AP024849.1"/>
</dbReference>
<gene>
    <name evidence="2" type="ORF">psyc5s11_27830</name>
</gene>
<name>A0ABN6IX46_9CLOT</name>
<reference evidence="3" key="1">
    <citation type="submission" date="2021-07" db="EMBL/GenBank/DDBJ databases">
        <title>Complete genome sequencing of a Clostridium isolate.</title>
        <authorList>
            <person name="Ueki A."/>
            <person name="Tonouchi A."/>
        </authorList>
    </citation>
    <scope>NUCLEOTIDE SEQUENCE [LARGE SCALE GENOMIC DNA]</scope>
    <source>
        <strain evidence="3">C5S11</strain>
    </source>
</reference>
<keyword evidence="1" id="KW-0472">Membrane</keyword>
<keyword evidence="3" id="KW-1185">Reference proteome</keyword>
<feature type="transmembrane region" description="Helical" evidence="1">
    <location>
        <begin position="6"/>
        <end position="27"/>
    </location>
</feature>
<protein>
    <submittedName>
        <fullName evidence="2">Uncharacterized protein</fullName>
    </submittedName>
</protein>
<keyword evidence="1" id="KW-0812">Transmembrane</keyword>
<organism evidence="2 3">
    <name type="scientific">Clostridium gelidum</name>
    <dbReference type="NCBI Taxonomy" id="704125"/>
    <lineage>
        <taxon>Bacteria</taxon>
        <taxon>Bacillati</taxon>
        <taxon>Bacillota</taxon>
        <taxon>Clostridia</taxon>
        <taxon>Eubacteriales</taxon>
        <taxon>Clostridiaceae</taxon>
        <taxon>Clostridium</taxon>
    </lineage>
</organism>
<dbReference type="EMBL" id="AP024849">
    <property type="protein sequence ID" value="BCZ46716.1"/>
    <property type="molecule type" value="Genomic_DNA"/>
</dbReference>
<evidence type="ECO:0000256" key="1">
    <source>
        <dbReference type="SAM" id="Phobius"/>
    </source>
</evidence>
<sequence length="93" mass="10657">MNSLFLGLGVCFVAYLIVDFLCTKLGVEKLINSKASIRITLFLFAVLFNIAGRLAIGNYITREYQFLLRCFLTGATFYFIVFLLPFKNRKTKL</sequence>
<dbReference type="Proteomes" id="UP000824633">
    <property type="component" value="Chromosome"/>
</dbReference>
<keyword evidence="1" id="KW-1133">Transmembrane helix</keyword>
<feature type="transmembrane region" description="Helical" evidence="1">
    <location>
        <begin position="39"/>
        <end position="60"/>
    </location>
</feature>
<proteinExistence type="predicted"/>
<accession>A0ABN6IX46</accession>
<evidence type="ECO:0000313" key="3">
    <source>
        <dbReference type="Proteomes" id="UP000824633"/>
    </source>
</evidence>
<feature type="transmembrane region" description="Helical" evidence="1">
    <location>
        <begin position="66"/>
        <end position="86"/>
    </location>
</feature>